<evidence type="ECO:0000256" key="1">
    <source>
        <dbReference type="SAM" id="MobiDB-lite"/>
    </source>
</evidence>
<keyword evidence="3" id="KW-1185">Reference proteome</keyword>
<dbReference type="Proteomes" id="UP000246991">
    <property type="component" value="Unassembled WGS sequence"/>
</dbReference>
<accession>A0A317SRX7</accession>
<sequence>MHYGLVGYRFQPYQERQYSDSPLQAAEYASDRNKAYSTHSSNYAQYSARKKQQEQDDDLQSSETYSNRGTGDLVLYGEPTQHDEEEDTVSDYSGPDPCNCNPCGITCRLQRDLEPHHSMQIARKGPARRSTTRCERTESFEFHYKKHGGKTNVEEYGAIQESRAQDGSRTVRRREYRAARWKDGCTGAEGGYFKGRLTLME</sequence>
<evidence type="ECO:0000313" key="3">
    <source>
        <dbReference type="Proteomes" id="UP000246991"/>
    </source>
</evidence>
<protein>
    <submittedName>
        <fullName evidence="2">Uncharacterized protein</fullName>
    </submittedName>
</protein>
<name>A0A317SRX7_9PEZI</name>
<proteinExistence type="predicted"/>
<reference evidence="2 3" key="1">
    <citation type="submission" date="2018-03" db="EMBL/GenBank/DDBJ databases">
        <title>Genomes of Pezizomycetes fungi and the evolution of truffles.</title>
        <authorList>
            <person name="Murat C."/>
            <person name="Payen T."/>
            <person name="Noel B."/>
            <person name="Kuo A."/>
            <person name="Martin F.M."/>
        </authorList>
    </citation>
    <scope>NUCLEOTIDE SEQUENCE [LARGE SCALE GENOMIC DNA]</scope>
    <source>
        <strain evidence="2">091103-1</strain>
    </source>
</reference>
<gene>
    <name evidence="2" type="ORF">C7212DRAFT_343412</name>
</gene>
<dbReference type="EMBL" id="PYWC01000027">
    <property type="protein sequence ID" value="PWW77074.1"/>
    <property type="molecule type" value="Genomic_DNA"/>
</dbReference>
<comment type="caution">
    <text evidence="2">The sequence shown here is derived from an EMBL/GenBank/DDBJ whole genome shotgun (WGS) entry which is preliminary data.</text>
</comment>
<organism evidence="2 3">
    <name type="scientific">Tuber magnatum</name>
    <name type="common">white Piedmont truffle</name>
    <dbReference type="NCBI Taxonomy" id="42249"/>
    <lineage>
        <taxon>Eukaryota</taxon>
        <taxon>Fungi</taxon>
        <taxon>Dikarya</taxon>
        <taxon>Ascomycota</taxon>
        <taxon>Pezizomycotina</taxon>
        <taxon>Pezizomycetes</taxon>
        <taxon>Pezizales</taxon>
        <taxon>Tuberaceae</taxon>
        <taxon>Tuber</taxon>
    </lineage>
</organism>
<feature type="compositionally biased region" description="Polar residues" evidence="1">
    <location>
        <begin position="35"/>
        <end position="45"/>
    </location>
</feature>
<dbReference type="AlphaFoldDB" id="A0A317SRX7"/>
<evidence type="ECO:0000313" key="2">
    <source>
        <dbReference type="EMBL" id="PWW77074.1"/>
    </source>
</evidence>
<feature type="region of interest" description="Disordered" evidence="1">
    <location>
        <begin position="29"/>
        <end position="94"/>
    </location>
</feature>